<keyword evidence="8" id="KW-1185">Reference proteome</keyword>
<evidence type="ECO:0000256" key="3">
    <source>
        <dbReference type="ARBA" id="ARBA00022448"/>
    </source>
</evidence>
<evidence type="ECO:0000313" key="8">
    <source>
        <dbReference type="Proteomes" id="UP001262410"/>
    </source>
</evidence>
<dbReference type="NCBIfam" id="TIGR01727">
    <property type="entry name" value="oligo_HPY"/>
    <property type="match status" value="1"/>
</dbReference>
<dbReference type="InterPro" id="IPR003439">
    <property type="entry name" value="ABC_transporter-like_ATP-bd"/>
</dbReference>
<accession>A0ABU1JKG2</accession>
<dbReference type="PROSITE" id="PS00211">
    <property type="entry name" value="ABC_TRANSPORTER_1"/>
    <property type="match status" value="1"/>
</dbReference>
<comment type="caution">
    <text evidence="7">The sequence shown here is derived from an EMBL/GenBank/DDBJ whole genome shotgun (WGS) entry which is preliminary data.</text>
</comment>
<dbReference type="Proteomes" id="UP001262410">
    <property type="component" value="Unassembled WGS sequence"/>
</dbReference>
<dbReference type="InterPro" id="IPR013563">
    <property type="entry name" value="Oligopep_ABC_C"/>
</dbReference>
<dbReference type="CDD" id="cd03257">
    <property type="entry name" value="ABC_NikE_OppD_transporters"/>
    <property type="match status" value="1"/>
</dbReference>
<dbReference type="SMART" id="SM00382">
    <property type="entry name" value="AAA"/>
    <property type="match status" value="1"/>
</dbReference>
<dbReference type="InterPro" id="IPR017871">
    <property type="entry name" value="ABC_transporter-like_CS"/>
</dbReference>
<proteinExistence type="inferred from homology"/>
<dbReference type="PANTHER" id="PTHR43776">
    <property type="entry name" value="TRANSPORT ATP-BINDING PROTEIN"/>
    <property type="match status" value="1"/>
</dbReference>
<dbReference type="InterPro" id="IPR027417">
    <property type="entry name" value="P-loop_NTPase"/>
</dbReference>
<comment type="subcellular location">
    <subcellularLocation>
        <location evidence="1">Cell inner membrane</location>
        <topology evidence="1">Peripheral membrane protein</topology>
    </subcellularLocation>
</comment>
<evidence type="ECO:0000313" key="7">
    <source>
        <dbReference type="EMBL" id="MDR6289096.1"/>
    </source>
</evidence>
<gene>
    <name evidence="7" type="ORF">E9232_001611</name>
</gene>
<reference evidence="7 8" key="1">
    <citation type="submission" date="2023-07" db="EMBL/GenBank/DDBJ databases">
        <title>Sorghum-associated microbial communities from plants grown in Nebraska, USA.</title>
        <authorList>
            <person name="Schachtman D."/>
        </authorList>
    </citation>
    <scope>NUCLEOTIDE SEQUENCE [LARGE SCALE GENOMIC DNA]</scope>
    <source>
        <strain evidence="7 8">584</strain>
    </source>
</reference>
<name>A0ABU1JKG2_9PROT</name>
<dbReference type="Pfam" id="PF00005">
    <property type="entry name" value="ABC_tran"/>
    <property type="match status" value="1"/>
</dbReference>
<dbReference type="SUPFAM" id="SSF52540">
    <property type="entry name" value="P-loop containing nucleoside triphosphate hydrolases"/>
    <property type="match status" value="1"/>
</dbReference>
<dbReference type="InterPro" id="IPR003593">
    <property type="entry name" value="AAA+_ATPase"/>
</dbReference>
<keyword evidence="4" id="KW-0547">Nucleotide-binding</keyword>
<organism evidence="7 8">
    <name type="scientific">Inquilinus ginsengisoli</name>
    <dbReference type="NCBI Taxonomy" id="363840"/>
    <lineage>
        <taxon>Bacteria</taxon>
        <taxon>Pseudomonadati</taxon>
        <taxon>Pseudomonadota</taxon>
        <taxon>Alphaproteobacteria</taxon>
        <taxon>Rhodospirillales</taxon>
        <taxon>Rhodospirillaceae</taxon>
        <taxon>Inquilinus</taxon>
    </lineage>
</organism>
<dbReference type="EMBL" id="JAVDPW010000003">
    <property type="protein sequence ID" value="MDR6289096.1"/>
    <property type="molecule type" value="Genomic_DNA"/>
</dbReference>
<evidence type="ECO:0000259" key="6">
    <source>
        <dbReference type="PROSITE" id="PS50893"/>
    </source>
</evidence>
<sequence length="345" mass="37340">MTAAAMDRTGPVDRVSTIGLPAPGEALLEVEGLRTWFPVGGGLFGKKGQHVRAVEDVSLTLRRGEVVGLVGESGSGKTTVGRSILRLTEPTAGAVRFAGTDILGLSKPAFQAYRREMQIVFQDPYASLNPRMTVAEIVGEALTIHGLSRGRQRPDRIAALLRRVGLTPEAMTRYPHEFSGGQRQRIGIARALAVEPSFIVADEPVSALDVSIQAQVVNLIQDLQRDLGLTVLFIAHDLSVVEYLCDRVIVMYLGRIMETAPSRTLYTAPRHPYTRALLSAAPVPDPTIRRERILLQGDIPSPINPPSGCVFRTRCPHALPDCATAVPALREVAPGHAKACIRDDL</sequence>
<protein>
    <submittedName>
        <fullName evidence="7">Peptide/nickel transport system ATP-binding protein</fullName>
    </submittedName>
</protein>
<dbReference type="Gene3D" id="3.40.50.300">
    <property type="entry name" value="P-loop containing nucleotide triphosphate hydrolases"/>
    <property type="match status" value="1"/>
</dbReference>
<feature type="domain" description="ABC transporter" evidence="6">
    <location>
        <begin position="28"/>
        <end position="278"/>
    </location>
</feature>
<dbReference type="PROSITE" id="PS50893">
    <property type="entry name" value="ABC_TRANSPORTER_2"/>
    <property type="match status" value="1"/>
</dbReference>
<evidence type="ECO:0000256" key="4">
    <source>
        <dbReference type="ARBA" id="ARBA00022741"/>
    </source>
</evidence>
<evidence type="ECO:0000256" key="2">
    <source>
        <dbReference type="ARBA" id="ARBA00005417"/>
    </source>
</evidence>
<keyword evidence="3" id="KW-0813">Transport</keyword>
<comment type="similarity">
    <text evidence="2">Belongs to the ABC transporter superfamily.</text>
</comment>
<dbReference type="InterPro" id="IPR050319">
    <property type="entry name" value="ABC_transp_ATP-bind"/>
</dbReference>
<evidence type="ECO:0000256" key="1">
    <source>
        <dbReference type="ARBA" id="ARBA00004417"/>
    </source>
</evidence>
<dbReference type="RefSeq" id="WP_309793242.1">
    <property type="nucleotide sequence ID" value="NZ_JAVDPW010000003.1"/>
</dbReference>
<dbReference type="PANTHER" id="PTHR43776:SF7">
    <property type="entry name" value="D,D-DIPEPTIDE TRANSPORT ATP-BINDING PROTEIN DDPF-RELATED"/>
    <property type="match status" value="1"/>
</dbReference>
<evidence type="ECO:0000256" key="5">
    <source>
        <dbReference type="ARBA" id="ARBA00022840"/>
    </source>
</evidence>
<dbReference type="Pfam" id="PF08352">
    <property type="entry name" value="oligo_HPY"/>
    <property type="match status" value="1"/>
</dbReference>
<keyword evidence="5 7" id="KW-0067">ATP-binding</keyword>
<dbReference type="GO" id="GO:0005524">
    <property type="term" value="F:ATP binding"/>
    <property type="evidence" value="ECO:0007669"/>
    <property type="project" value="UniProtKB-KW"/>
</dbReference>